<keyword evidence="1" id="KW-0812">Transmembrane</keyword>
<evidence type="ECO:0000256" key="1">
    <source>
        <dbReference type="SAM" id="Phobius"/>
    </source>
</evidence>
<dbReference type="EMBL" id="SIRE01000005">
    <property type="protein sequence ID" value="TBL80202.1"/>
    <property type="molecule type" value="Genomic_DNA"/>
</dbReference>
<comment type="caution">
    <text evidence="2">The sequence shown here is derived from an EMBL/GenBank/DDBJ whole genome shotgun (WGS) entry which is preliminary data.</text>
</comment>
<sequence>MSQPQQQNYANHKQIVPLIHQFMLPLSIIAALASIVYAIMSIAQGGPIFISLLLLVSAVLMVLSIITTRSSAIRVQDRLIRTEEDLRHFKLTGRWLDARITYKQAIALRFASDAEFPALCEKAANKNMAPDAIKRAVKDWKGDHFRV</sequence>
<protein>
    <recommendedName>
        <fullName evidence="4">ABC transporter permease</fullName>
    </recommendedName>
</protein>
<dbReference type="AlphaFoldDB" id="A0A4Q9DWJ2"/>
<dbReference type="OrthoDB" id="765463at2"/>
<proteinExistence type="predicted"/>
<keyword evidence="3" id="KW-1185">Reference proteome</keyword>
<keyword evidence="1" id="KW-0472">Membrane</keyword>
<name>A0A4Q9DWJ2_9BACL</name>
<gene>
    <name evidence="2" type="ORF">EYB31_07210</name>
</gene>
<evidence type="ECO:0000313" key="2">
    <source>
        <dbReference type="EMBL" id="TBL80202.1"/>
    </source>
</evidence>
<dbReference type="Proteomes" id="UP000293142">
    <property type="component" value="Unassembled WGS sequence"/>
</dbReference>
<organism evidence="2 3">
    <name type="scientific">Paenibacillus thalictri</name>
    <dbReference type="NCBI Taxonomy" id="2527873"/>
    <lineage>
        <taxon>Bacteria</taxon>
        <taxon>Bacillati</taxon>
        <taxon>Bacillota</taxon>
        <taxon>Bacilli</taxon>
        <taxon>Bacillales</taxon>
        <taxon>Paenibacillaceae</taxon>
        <taxon>Paenibacillus</taxon>
    </lineage>
</organism>
<feature type="transmembrane region" description="Helical" evidence="1">
    <location>
        <begin position="21"/>
        <end position="42"/>
    </location>
</feature>
<evidence type="ECO:0000313" key="3">
    <source>
        <dbReference type="Proteomes" id="UP000293142"/>
    </source>
</evidence>
<dbReference type="Pfam" id="PF20136">
    <property type="entry name" value="DUF6526"/>
    <property type="match status" value="1"/>
</dbReference>
<dbReference type="RefSeq" id="WP_131012617.1">
    <property type="nucleotide sequence ID" value="NZ_SIRE01000005.1"/>
</dbReference>
<dbReference type="InterPro" id="IPR045385">
    <property type="entry name" value="DUF6526"/>
</dbReference>
<accession>A0A4Q9DWJ2</accession>
<evidence type="ECO:0008006" key="4">
    <source>
        <dbReference type="Google" id="ProtNLM"/>
    </source>
</evidence>
<feature type="transmembrane region" description="Helical" evidence="1">
    <location>
        <begin position="48"/>
        <end position="68"/>
    </location>
</feature>
<keyword evidence="1" id="KW-1133">Transmembrane helix</keyword>
<reference evidence="2 3" key="1">
    <citation type="submission" date="2019-02" db="EMBL/GenBank/DDBJ databases">
        <title>Paenibacillus sp. nov., isolated from surface-sterilized tissue of Thalictrum simplex L.</title>
        <authorList>
            <person name="Tuo L."/>
        </authorList>
    </citation>
    <scope>NUCLEOTIDE SEQUENCE [LARGE SCALE GENOMIC DNA]</scope>
    <source>
        <strain evidence="2 3">N2SHLJ1</strain>
    </source>
</reference>